<gene>
    <name evidence="3" type="ORF">UFOPK1591_00444</name>
</gene>
<dbReference type="InterPro" id="IPR050771">
    <property type="entry name" value="Alpha-ketoacid_DH_E1_comp"/>
</dbReference>
<dbReference type="CDD" id="cd02000">
    <property type="entry name" value="TPP_E1_PDC_ADC_BCADC"/>
    <property type="match status" value="1"/>
</dbReference>
<accession>A0A6J6D2K7</accession>
<name>A0A6J6D2K7_9ZZZZ</name>
<dbReference type="GO" id="GO:0009083">
    <property type="term" value="P:branched-chain amino acid catabolic process"/>
    <property type="evidence" value="ECO:0007669"/>
    <property type="project" value="TreeGrafter"/>
</dbReference>
<reference evidence="3" key="1">
    <citation type="submission" date="2020-05" db="EMBL/GenBank/DDBJ databases">
        <authorList>
            <person name="Chiriac C."/>
            <person name="Salcher M."/>
            <person name="Ghai R."/>
            <person name="Kavagutti S V."/>
        </authorList>
    </citation>
    <scope>NUCLEOTIDE SEQUENCE</scope>
</reference>
<dbReference type="SUPFAM" id="SSF52518">
    <property type="entry name" value="Thiamin diphosphate-binding fold (THDP-binding)"/>
    <property type="match status" value="1"/>
</dbReference>
<dbReference type="EMBL" id="CAEZTD010000022">
    <property type="protein sequence ID" value="CAB4556879.1"/>
    <property type="molecule type" value="Genomic_DNA"/>
</dbReference>
<dbReference type="InterPro" id="IPR029061">
    <property type="entry name" value="THDP-binding"/>
</dbReference>
<feature type="domain" description="Dehydrogenase E1 component" evidence="2">
    <location>
        <begin position="55"/>
        <end position="321"/>
    </location>
</feature>
<evidence type="ECO:0000259" key="2">
    <source>
        <dbReference type="Pfam" id="PF00676"/>
    </source>
</evidence>
<evidence type="ECO:0000256" key="1">
    <source>
        <dbReference type="ARBA" id="ARBA00023002"/>
    </source>
</evidence>
<evidence type="ECO:0000313" key="3">
    <source>
        <dbReference type="EMBL" id="CAB4556879.1"/>
    </source>
</evidence>
<dbReference type="GO" id="GO:0016624">
    <property type="term" value="F:oxidoreductase activity, acting on the aldehyde or oxo group of donors, disulfide as acceptor"/>
    <property type="evidence" value="ECO:0007669"/>
    <property type="project" value="InterPro"/>
</dbReference>
<dbReference type="Pfam" id="PF00676">
    <property type="entry name" value="E1_dh"/>
    <property type="match status" value="1"/>
</dbReference>
<dbReference type="Gene3D" id="3.40.50.970">
    <property type="match status" value="1"/>
</dbReference>
<keyword evidence="1" id="KW-0560">Oxidoreductase</keyword>
<dbReference type="InterPro" id="IPR001017">
    <property type="entry name" value="DH_E1"/>
</dbReference>
<dbReference type="PANTHER" id="PTHR43380:SF1">
    <property type="entry name" value="2-OXOISOVALERATE DEHYDROGENASE SUBUNIT ALPHA, MITOCHONDRIAL"/>
    <property type="match status" value="1"/>
</dbReference>
<dbReference type="PANTHER" id="PTHR43380">
    <property type="entry name" value="2-OXOISOVALERATE DEHYDROGENASE SUBUNIT ALPHA, MITOCHONDRIAL"/>
    <property type="match status" value="1"/>
</dbReference>
<proteinExistence type="predicted"/>
<sequence length="387" mass="43193">MPFQSRYVDGVSSSADDTMVQLLTPEGKFKPSASAEEFLPYFEKLTDADYRKFYREMVTVRRYDTEATNLQRQGQLALWVPSHGQEGAQVGSAFATKDQDHIFPAYREHAIAHIRGVDLINIIRQFKGFTHGGWNPFDPKHKNFHIYTLVIGSHALHSTGYAMGIKFDGATNTGKPDKDEAVIVYFGDGATSQGDVSEAFVFAASYQTPQVFFIQNNHWAISVPVSVQARVPLYTRGEGFGVPGTQIDGNDVFASFAVTAKHMDDARSGKGPSLIEAHTYRIGAHTSSDDPTKYRSDAELQDWIKKDPIARLETFLKASGTEEKFFAEVHQEAADFAADIRRRTVELTGLDSSSMFDSVYSEPHVLMDEQRQWLAAYDASFEEEAQA</sequence>
<protein>
    <submittedName>
        <fullName evidence="3">Unannotated protein</fullName>
    </submittedName>
</protein>
<dbReference type="AlphaFoldDB" id="A0A6J6D2K7"/>
<organism evidence="3">
    <name type="scientific">freshwater metagenome</name>
    <dbReference type="NCBI Taxonomy" id="449393"/>
    <lineage>
        <taxon>unclassified sequences</taxon>
        <taxon>metagenomes</taxon>
        <taxon>ecological metagenomes</taxon>
    </lineage>
</organism>